<comment type="caution">
    <text evidence="5">The sequence shown here is derived from an EMBL/GenBank/DDBJ whole genome shotgun (WGS) entry which is preliminary data.</text>
</comment>
<dbReference type="Gene3D" id="3.40.50.300">
    <property type="entry name" value="P-loop containing nucleotide triphosphate hydrolases"/>
    <property type="match status" value="1"/>
</dbReference>
<dbReference type="PANTHER" id="PTHR43384">
    <property type="entry name" value="SEPTUM SITE-DETERMINING PROTEIN MIND HOMOLOG, CHLOROPLASTIC-RELATED"/>
    <property type="match status" value="1"/>
</dbReference>
<dbReference type="InterPro" id="IPR001789">
    <property type="entry name" value="Sig_transdc_resp-reg_receiver"/>
</dbReference>
<dbReference type="SUPFAM" id="SSF52540">
    <property type="entry name" value="P-loop containing nucleoside triphosphate hydrolases"/>
    <property type="match status" value="1"/>
</dbReference>
<dbReference type="InterPro" id="IPR025669">
    <property type="entry name" value="AAA_dom"/>
</dbReference>
<gene>
    <name evidence="5" type="ORF">DLM46_29220</name>
</gene>
<dbReference type="AlphaFoldDB" id="A0A370N124"/>
<dbReference type="GO" id="GO:0000160">
    <property type="term" value="P:phosphorelay signal transduction system"/>
    <property type="evidence" value="ECO:0007669"/>
    <property type="project" value="InterPro"/>
</dbReference>
<dbReference type="GO" id="GO:0016887">
    <property type="term" value="F:ATP hydrolysis activity"/>
    <property type="evidence" value="ECO:0007669"/>
    <property type="project" value="TreeGrafter"/>
</dbReference>
<dbReference type="GO" id="GO:0051782">
    <property type="term" value="P:negative regulation of cell division"/>
    <property type="evidence" value="ECO:0007669"/>
    <property type="project" value="TreeGrafter"/>
</dbReference>
<feature type="modified residue" description="4-aspartylphosphate" evidence="3">
    <location>
        <position position="72"/>
    </location>
</feature>
<keyword evidence="1" id="KW-0547">Nucleotide-binding</keyword>
<keyword evidence="2" id="KW-0067">ATP-binding</keyword>
<dbReference type="OrthoDB" id="8595957at2"/>
<evidence type="ECO:0000256" key="2">
    <source>
        <dbReference type="ARBA" id="ARBA00022840"/>
    </source>
</evidence>
<dbReference type="Gene3D" id="3.40.50.2300">
    <property type="match status" value="1"/>
</dbReference>
<feature type="domain" description="Response regulatory" evidence="4">
    <location>
        <begin position="19"/>
        <end position="137"/>
    </location>
</feature>
<dbReference type="SUPFAM" id="SSF52172">
    <property type="entry name" value="CheY-like"/>
    <property type="match status" value="1"/>
</dbReference>
<reference evidence="6" key="1">
    <citation type="submission" date="2018-05" db="EMBL/GenBank/DDBJ databases">
        <authorList>
            <person name="Feng T."/>
        </authorList>
    </citation>
    <scope>NUCLEOTIDE SEQUENCE [LARGE SCALE GENOMIC DNA]</scope>
    <source>
        <strain evidence="6">S27</strain>
    </source>
</reference>
<dbReference type="PANTHER" id="PTHR43384:SF6">
    <property type="entry name" value="SEPTUM SITE-DETERMINING PROTEIN MIND HOMOLOG, CHLOROPLASTIC"/>
    <property type="match status" value="1"/>
</dbReference>
<name>A0A370N124_9BURK</name>
<dbReference type="InterPro" id="IPR011006">
    <property type="entry name" value="CheY-like_superfamily"/>
</dbReference>
<dbReference type="InterPro" id="IPR027417">
    <property type="entry name" value="P-loop_NTPase"/>
</dbReference>
<protein>
    <submittedName>
        <fullName evidence="5">Fimbrial protein</fullName>
    </submittedName>
</protein>
<evidence type="ECO:0000259" key="4">
    <source>
        <dbReference type="PROSITE" id="PS50110"/>
    </source>
</evidence>
<dbReference type="PROSITE" id="PS50110">
    <property type="entry name" value="RESPONSE_REGULATORY"/>
    <property type="match status" value="1"/>
</dbReference>
<dbReference type="Pfam" id="PF13614">
    <property type="entry name" value="AAA_31"/>
    <property type="match status" value="1"/>
</dbReference>
<dbReference type="EMBL" id="QHKS01000024">
    <property type="protein sequence ID" value="RDJ99313.1"/>
    <property type="molecule type" value="Genomic_DNA"/>
</dbReference>
<proteinExistence type="predicted"/>
<keyword evidence="3" id="KW-0597">Phosphoprotein</keyword>
<evidence type="ECO:0000256" key="1">
    <source>
        <dbReference type="ARBA" id="ARBA00022741"/>
    </source>
</evidence>
<evidence type="ECO:0000313" key="5">
    <source>
        <dbReference type="EMBL" id="RDJ99313.1"/>
    </source>
</evidence>
<keyword evidence="6" id="KW-1185">Reference proteome</keyword>
<dbReference type="GO" id="GO:0005524">
    <property type="term" value="F:ATP binding"/>
    <property type="evidence" value="ECO:0007669"/>
    <property type="project" value="UniProtKB-KW"/>
</dbReference>
<sequence length="405" mass="43402">MNALDMFRPASSAAARAADLLAVVSDAASVDAVKSLIVDQAIANAHAQIGNIDDTIRLLQNLTRPPRQLLVDVSGSDMPLSDLARLAEVCAPSVAVVVIGDRNDVGLYRSLLEIGIQDYLVKPVTVELLLRALSARDPAAQARTGKVISFIGARGGVGVTTIAVSLARHLTDETLRHVVYVDLNLHGGAAGSTLGLPAGNGLTDLLQDTRSIDPQALDRAVVAAGERLFTLSSELPYETEFAVQPGALAELINTLKRRFHYVLLDLPARSGPSVEEALDASQVVCIVADPSVYATRECMRLLRFTEDRSGEQVISVLLNNPLEPVADRVQPLDFKRALGRAVVHELPYDPKPLARAENLGEPLDARRKPLGFAAAIERVASSLTGRESPAPAPWHARLFKVRRTG</sequence>
<dbReference type="GO" id="GO:0005829">
    <property type="term" value="C:cytosol"/>
    <property type="evidence" value="ECO:0007669"/>
    <property type="project" value="TreeGrafter"/>
</dbReference>
<dbReference type="GO" id="GO:0009898">
    <property type="term" value="C:cytoplasmic side of plasma membrane"/>
    <property type="evidence" value="ECO:0007669"/>
    <property type="project" value="TreeGrafter"/>
</dbReference>
<dbReference type="InterPro" id="IPR050625">
    <property type="entry name" value="ParA/MinD_ATPase"/>
</dbReference>
<evidence type="ECO:0000256" key="3">
    <source>
        <dbReference type="PROSITE-ProRule" id="PRU00169"/>
    </source>
</evidence>
<evidence type="ECO:0000313" key="6">
    <source>
        <dbReference type="Proteomes" id="UP000254875"/>
    </source>
</evidence>
<organism evidence="5 6">
    <name type="scientific">Paraburkholderia lacunae</name>
    <dbReference type="NCBI Taxonomy" id="2211104"/>
    <lineage>
        <taxon>Bacteria</taxon>
        <taxon>Pseudomonadati</taxon>
        <taxon>Pseudomonadota</taxon>
        <taxon>Betaproteobacteria</taxon>
        <taxon>Burkholderiales</taxon>
        <taxon>Burkholderiaceae</taxon>
        <taxon>Paraburkholderia</taxon>
    </lineage>
</organism>
<accession>A0A370N124</accession>
<dbReference type="RefSeq" id="WP_115106370.1">
    <property type="nucleotide sequence ID" value="NZ_QHKS01000024.1"/>
</dbReference>
<dbReference type="Proteomes" id="UP000254875">
    <property type="component" value="Unassembled WGS sequence"/>
</dbReference>